<dbReference type="AlphaFoldDB" id="A0A1G2FU61"/>
<dbReference type="InterPro" id="IPR045584">
    <property type="entry name" value="Pilin-like"/>
</dbReference>
<evidence type="ECO:0008006" key="4">
    <source>
        <dbReference type="Google" id="ProtNLM"/>
    </source>
</evidence>
<dbReference type="EMBL" id="MHNI01000031">
    <property type="protein sequence ID" value="OGZ41337.1"/>
    <property type="molecule type" value="Genomic_DNA"/>
</dbReference>
<protein>
    <recommendedName>
        <fullName evidence="4">Prepilin-type N-terminal cleavage/methylation domain-containing protein</fullName>
    </recommendedName>
</protein>
<keyword evidence="1" id="KW-0472">Membrane</keyword>
<dbReference type="Gene3D" id="3.30.700.10">
    <property type="entry name" value="Glycoprotein, Type 4 Pilin"/>
    <property type="match status" value="1"/>
</dbReference>
<dbReference type="InterPro" id="IPR012902">
    <property type="entry name" value="N_methyl_site"/>
</dbReference>
<sequence>MTHQNNLRTRDGFTLIELLVAVFIFTIVMLVAVGAIIAVNDASKKVRSQKTVINNLDSALEQMYRNIREGYNYHCGNESLIRFDKSQGCPSGESIFAFEPREGNPKNRNDQVVYKLQNKRIMQSLDGGTSFSPITGSDVIVEELTFKTVEISSAGDPQPRVLITLKGKAGTSGKTASGFNIQTTVSQRLKPTHAESLIPPGSPWPQNAYCPFNETVPGRIIVNFSDIKKSGTTLGAISCNKATIKQVINYELPIATQIPPGTYDITLANWDDHCDANGKNCASHYQPYEKIKIELLAANGTSLYTSGITEDVKADKNVVFPPTVVGTNVKVRALVTEINARIGDVSWPYCNSVVAACVAFDLSGAEGGEEIDIHEF</sequence>
<organism evidence="2 3">
    <name type="scientific">Candidatus Ryanbacteria bacterium RIFCSPHIGHO2_01_45_13</name>
    <dbReference type="NCBI Taxonomy" id="1802112"/>
    <lineage>
        <taxon>Bacteria</taxon>
        <taxon>Candidatus Ryaniibacteriota</taxon>
    </lineage>
</organism>
<evidence type="ECO:0000313" key="3">
    <source>
        <dbReference type="Proteomes" id="UP000176700"/>
    </source>
</evidence>
<dbReference type="Proteomes" id="UP000176700">
    <property type="component" value="Unassembled WGS sequence"/>
</dbReference>
<dbReference type="Pfam" id="PF07963">
    <property type="entry name" value="N_methyl"/>
    <property type="match status" value="1"/>
</dbReference>
<reference evidence="2 3" key="1">
    <citation type="journal article" date="2016" name="Nat. Commun.">
        <title>Thousands of microbial genomes shed light on interconnected biogeochemical processes in an aquifer system.</title>
        <authorList>
            <person name="Anantharaman K."/>
            <person name="Brown C.T."/>
            <person name="Hug L.A."/>
            <person name="Sharon I."/>
            <person name="Castelle C.J."/>
            <person name="Probst A.J."/>
            <person name="Thomas B.C."/>
            <person name="Singh A."/>
            <person name="Wilkins M.J."/>
            <person name="Karaoz U."/>
            <person name="Brodie E.L."/>
            <person name="Williams K.H."/>
            <person name="Hubbard S.S."/>
            <person name="Banfield J.F."/>
        </authorList>
    </citation>
    <scope>NUCLEOTIDE SEQUENCE [LARGE SCALE GENOMIC DNA]</scope>
</reference>
<evidence type="ECO:0000256" key="1">
    <source>
        <dbReference type="SAM" id="Phobius"/>
    </source>
</evidence>
<comment type="caution">
    <text evidence="2">The sequence shown here is derived from an EMBL/GenBank/DDBJ whole genome shotgun (WGS) entry which is preliminary data.</text>
</comment>
<accession>A0A1G2FU61</accession>
<dbReference type="NCBIfam" id="TIGR02532">
    <property type="entry name" value="IV_pilin_GFxxxE"/>
    <property type="match status" value="1"/>
</dbReference>
<keyword evidence="1" id="KW-1133">Transmembrane helix</keyword>
<dbReference type="SUPFAM" id="SSF54523">
    <property type="entry name" value="Pili subunits"/>
    <property type="match status" value="1"/>
</dbReference>
<feature type="transmembrane region" description="Helical" evidence="1">
    <location>
        <begin position="12"/>
        <end position="39"/>
    </location>
</feature>
<name>A0A1G2FU61_9BACT</name>
<gene>
    <name evidence="2" type="ORF">A2W41_01280</name>
</gene>
<keyword evidence="1" id="KW-0812">Transmembrane</keyword>
<evidence type="ECO:0000313" key="2">
    <source>
        <dbReference type="EMBL" id="OGZ41337.1"/>
    </source>
</evidence>
<proteinExistence type="predicted"/>